<keyword evidence="1" id="KW-0472">Membrane</keyword>
<accession>A0A0W0GA16</accession>
<organism evidence="2 3">
    <name type="scientific">Moniliophthora roreri</name>
    <name type="common">Frosty pod rot fungus</name>
    <name type="synonym">Monilia roreri</name>
    <dbReference type="NCBI Taxonomy" id="221103"/>
    <lineage>
        <taxon>Eukaryota</taxon>
        <taxon>Fungi</taxon>
        <taxon>Dikarya</taxon>
        <taxon>Basidiomycota</taxon>
        <taxon>Agaricomycotina</taxon>
        <taxon>Agaricomycetes</taxon>
        <taxon>Agaricomycetidae</taxon>
        <taxon>Agaricales</taxon>
        <taxon>Marasmiineae</taxon>
        <taxon>Marasmiaceae</taxon>
        <taxon>Moniliophthora</taxon>
    </lineage>
</organism>
<evidence type="ECO:0000313" key="3">
    <source>
        <dbReference type="Proteomes" id="UP000054988"/>
    </source>
</evidence>
<dbReference type="Proteomes" id="UP000054988">
    <property type="component" value="Unassembled WGS sequence"/>
</dbReference>
<comment type="caution">
    <text evidence="2">The sequence shown here is derived from an EMBL/GenBank/DDBJ whole genome shotgun (WGS) entry which is preliminary data.</text>
</comment>
<protein>
    <submittedName>
        <fullName evidence="2">Uncharacterized protein</fullName>
    </submittedName>
</protein>
<feature type="transmembrane region" description="Helical" evidence="1">
    <location>
        <begin position="31"/>
        <end position="48"/>
    </location>
</feature>
<reference evidence="2 3" key="1">
    <citation type="submission" date="2015-12" db="EMBL/GenBank/DDBJ databases">
        <title>Draft genome sequence of Moniliophthora roreri, the causal agent of frosty pod rot of cacao.</title>
        <authorList>
            <person name="Aime M.C."/>
            <person name="Diaz-Valderrama J.R."/>
            <person name="Kijpornyongpan T."/>
            <person name="Phillips-Mora W."/>
        </authorList>
    </citation>
    <scope>NUCLEOTIDE SEQUENCE [LARGE SCALE GENOMIC DNA]</scope>
    <source>
        <strain evidence="2 3">MCA 2952</strain>
    </source>
</reference>
<proteinExistence type="predicted"/>
<dbReference type="EMBL" id="LATX01000703">
    <property type="protein sequence ID" value="KTB45425.1"/>
    <property type="molecule type" value="Genomic_DNA"/>
</dbReference>
<sequence>MRAQIRLFEDPSSFSSDDIWDSKVDGHKMRAIAWAGAVSLVSATFAIIKFTSLGRTFTESAFGKQLQFP</sequence>
<name>A0A0W0GA16_MONRR</name>
<gene>
    <name evidence="2" type="ORF">WG66_1983</name>
</gene>
<evidence type="ECO:0000256" key="1">
    <source>
        <dbReference type="SAM" id="Phobius"/>
    </source>
</evidence>
<keyword evidence="1" id="KW-0812">Transmembrane</keyword>
<dbReference type="AlphaFoldDB" id="A0A0W0GA16"/>
<evidence type="ECO:0000313" key="2">
    <source>
        <dbReference type="EMBL" id="KTB45425.1"/>
    </source>
</evidence>
<keyword evidence="1" id="KW-1133">Transmembrane helix</keyword>